<organism evidence="1 2">
    <name type="scientific">Chryseobacterium glaciei</name>
    <dbReference type="NCBI Taxonomy" id="1685010"/>
    <lineage>
        <taxon>Bacteria</taxon>
        <taxon>Pseudomonadati</taxon>
        <taxon>Bacteroidota</taxon>
        <taxon>Flavobacteriia</taxon>
        <taxon>Flavobacteriales</taxon>
        <taxon>Weeksellaceae</taxon>
        <taxon>Chryseobacterium group</taxon>
        <taxon>Chryseobacterium</taxon>
    </lineage>
</organism>
<sequence>MIDYIKAYFPDKNRILEIMKENYNLEKISYSRFDKTKNEVVLYETYKKEFENLELKITNQGAYIHNSLHHFYNKFVHDIDGNFNDFSRSAIVNSIDFLEEQIKFSPENLHLSQSLEFGLNLRLPFDLDHFILNECVLYNFCPASKLPPPNEEQVYKEFEKGNYRLKIYHKGRQQCNGENILRVEVKFLDKREFNRNGIFVLSDLEDRDNLIFLYDKLYNLVKFKLMCVDDIENRQFTSYKKNKLYKYCAHKFWSELDDDKFKIESKKVHSYFDKNNLLEHKNTLLDLMDRKFEELLDS</sequence>
<dbReference type="Proteomes" id="UP000077824">
    <property type="component" value="Chromosome"/>
</dbReference>
<proteinExistence type="predicted"/>
<evidence type="ECO:0000313" key="2">
    <source>
        <dbReference type="Proteomes" id="UP000077824"/>
    </source>
</evidence>
<reference evidence="1 2" key="1">
    <citation type="submission" date="2016-04" db="EMBL/GenBank/DDBJ databases">
        <title>Complete Genome Sequence of Chryseobacterium sp. IHBB 10212.</title>
        <authorList>
            <person name="Pal M."/>
            <person name="Swarnkar M.K."/>
            <person name="Kaushal K."/>
            <person name="Chhibber S."/>
            <person name="Singh A.K."/>
            <person name="Gulati A."/>
        </authorList>
    </citation>
    <scope>NUCLEOTIDE SEQUENCE [LARGE SCALE GENOMIC DNA]</scope>
    <source>
        <strain evidence="1 2">IHBB 10212</strain>
    </source>
</reference>
<evidence type="ECO:0000313" key="1">
    <source>
        <dbReference type="EMBL" id="ANF51904.1"/>
    </source>
</evidence>
<gene>
    <name evidence="1" type="ORF">A0O34_15910</name>
</gene>
<accession>A0A172XY72</accession>
<dbReference type="AlphaFoldDB" id="A0A172XY72"/>
<dbReference type="OrthoDB" id="795069at2"/>
<dbReference type="RefSeq" id="WP_066756659.1">
    <property type="nucleotide sequence ID" value="NZ_CP015199.1"/>
</dbReference>
<keyword evidence="2" id="KW-1185">Reference proteome</keyword>
<dbReference type="EMBL" id="CP015199">
    <property type="protein sequence ID" value="ANF51904.1"/>
    <property type="molecule type" value="Genomic_DNA"/>
</dbReference>
<dbReference type="KEGG" id="chh:A0O34_15910"/>
<name>A0A172XY72_9FLAO</name>
<dbReference type="STRING" id="1685010.A0O34_15910"/>
<protein>
    <submittedName>
        <fullName evidence="1">Uncharacterized protein</fullName>
    </submittedName>
</protein>